<organism evidence="1 2">
    <name type="scientific">Phytophthora sojae (strain P6497)</name>
    <name type="common">Soybean stem and root rot agent</name>
    <name type="synonym">Phytophthora megasperma f. sp. glycines</name>
    <dbReference type="NCBI Taxonomy" id="1094619"/>
    <lineage>
        <taxon>Eukaryota</taxon>
        <taxon>Sar</taxon>
        <taxon>Stramenopiles</taxon>
        <taxon>Oomycota</taxon>
        <taxon>Peronosporomycetes</taxon>
        <taxon>Peronosporales</taxon>
        <taxon>Peronosporaceae</taxon>
        <taxon>Phytophthora</taxon>
    </lineage>
</organism>
<dbReference type="EMBL" id="JH159153">
    <property type="protein sequence ID" value="EGZ20478.1"/>
    <property type="molecule type" value="Genomic_DNA"/>
</dbReference>
<name>G4Z911_PHYSP</name>
<dbReference type="RefSeq" id="XP_009523195.1">
    <property type="nucleotide sequence ID" value="XM_009524900.1"/>
</dbReference>
<dbReference type="InParanoid" id="G4Z911"/>
<gene>
    <name evidence="1" type="ORF">PHYSODRAFT_298594</name>
</gene>
<protein>
    <recommendedName>
        <fullName evidence="3">PH domain-containing protein</fullName>
    </recommendedName>
</protein>
<reference evidence="1 2" key="1">
    <citation type="journal article" date="2006" name="Science">
        <title>Phytophthora genome sequences uncover evolutionary origins and mechanisms of pathogenesis.</title>
        <authorList>
            <person name="Tyler B.M."/>
            <person name="Tripathy S."/>
            <person name="Zhang X."/>
            <person name="Dehal P."/>
            <person name="Jiang R.H."/>
            <person name="Aerts A."/>
            <person name="Arredondo F.D."/>
            <person name="Baxter L."/>
            <person name="Bensasson D."/>
            <person name="Beynon J.L."/>
            <person name="Chapman J."/>
            <person name="Damasceno C.M."/>
            <person name="Dorrance A.E."/>
            <person name="Dou D."/>
            <person name="Dickerman A.W."/>
            <person name="Dubchak I.L."/>
            <person name="Garbelotto M."/>
            <person name="Gijzen M."/>
            <person name="Gordon S.G."/>
            <person name="Govers F."/>
            <person name="Grunwald N.J."/>
            <person name="Huang W."/>
            <person name="Ivors K.L."/>
            <person name="Jones R.W."/>
            <person name="Kamoun S."/>
            <person name="Krampis K."/>
            <person name="Lamour K.H."/>
            <person name="Lee M.K."/>
            <person name="McDonald W.H."/>
            <person name="Medina M."/>
            <person name="Meijer H.J."/>
            <person name="Nordberg E.K."/>
            <person name="Maclean D.J."/>
            <person name="Ospina-Giraldo M.D."/>
            <person name="Morris P.F."/>
            <person name="Phuntumart V."/>
            <person name="Putnam N.H."/>
            <person name="Rash S."/>
            <person name="Rose J.K."/>
            <person name="Sakihama Y."/>
            <person name="Salamov A.A."/>
            <person name="Savidor A."/>
            <person name="Scheuring C.F."/>
            <person name="Smith B.M."/>
            <person name="Sobral B.W."/>
            <person name="Terry A."/>
            <person name="Torto-Alalibo T.A."/>
            <person name="Win J."/>
            <person name="Xu Z."/>
            <person name="Zhang H."/>
            <person name="Grigoriev I.V."/>
            <person name="Rokhsar D.S."/>
            <person name="Boore J.L."/>
        </authorList>
    </citation>
    <scope>NUCLEOTIDE SEQUENCE [LARGE SCALE GENOMIC DNA]</scope>
    <source>
        <strain evidence="1 2">P6497</strain>
    </source>
</reference>
<dbReference type="Proteomes" id="UP000002640">
    <property type="component" value="Unassembled WGS sequence"/>
</dbReference>
<keyword evidence="2" id="KW-1185">Reference proteome</keyword>
<dbReference type="KEGG" id="psoj:PHYSODRAFT_298594"/>
<proteinExistence type="predicted"/>
<accession>G4Z911</accession>
<evidence type="ECO:0008006" key="3">
    <source>
        <dbReference type="Google" id="ProtNLM"/>
    </source>
</evidence>
<evidence type="ECO:0000313" key="2">
    <source>
        <dbReference type="Proteomes" id="UP000002640"/>
    </source>
</evidence>
<dbReference type="GeneID" id="20641631"/>
<evidence type="ECO:0000313" key="1">
    <source>
        <dbReference type="EMBL" id="EGZ20478.1"/>
    </source>
</evidence>
<sequence length="432" mass="47340">MTVLPDLRCVMKIRTCGPFWHKAAVSLSYPRDKAHQGLLTIDRPKAIGGALEIPLDRCDRMPTLVFASEKDQYRRQFSVCYGVWRRCVTLRVATDAIYRAWWAALETAYMSLHLKQITRTLATNCNEVELEETPKVDAVMNNFPLLEVSTPTSAVEINCRDGWQLGEDPDELVVVGSAGELKVDATPVVCPNDEHSISSQAVLGVAASYGYHSDRDGASSCIGSDVLDFLPGDLRDIMENYSSDSANSYSTTSSLTSSVRDHLPSGVLDLLDNCPIRTNQAQNNQSCGFDLFDGGHTRRRENLLYRGYHRESKSAKLSSGGSDASVGGSMAQTEDTTTVSAITSSTGRDALDDALSAIGAGRIDKARVEEIEEFASRRVSGSARAFKKTIVVERITKAWTDVARFAFRPDADYAQTTNRAKKTHSSTAHGYN</sequence>
<dbReference type="AlphaFoldDB" id="G4Z911"/>